<accession>A0ABT7KHE6</accession>
<proteinExistence type="inferred from homology"/>
<dbReference type="SMART" id="SM00640">
    <property type="entry name" value="Glyco_32"/>
    <property type="match status" value="1"/>
</dbReference>
<dbReference type="PANTHER" id="PTHR43101:SF1">
    <property type="entry name" value="BETA-FRUCTOSIDASE"/>
    <property type="match status" value="1"/>
</dbReference>
<dbReference type="Pfam" id="PF00251">
    <property type="entry name" value="Glyco_hydro_32N"/>
    <property type="match status" value="1"/>
</dbReference>
<evidence type="ECO:0000256" key="3">
    <source>
        <dbReference type="ARBA" id="ARBA00022801"/>
    </source>
</evidence>
<name>A0ABT7KHE6_9HYPH</name>
<evidence type="ECO:0000313" key="7">
    <source>
        <dbReference type="Proteomes" id="UP001172630"/>
    </source>
</evidence>
<reference evidence="6" key="1">
    <citation type="submission" date="2023-06" db="EMBL/GenBank/DDBJ databases">
        <title>Phylogenetic Diversity of Rhizobium strains.</title>
        <authorList>
            <person name="Moura F.T."/>
            <person name="Helene L.C.F."/>
            <person name="Hungria M."/>
        </authorList>
    </citation>
    <scope>NUCLEOTIDE SEQUENCE</scope>
    <source>
        <strain evidence="6">CCGE524</strain>
    </source>
</reference>
<gene>
    <name evidence="6" type="ORF">PY650_20820</name>
</gene>
<dbReference type="InterPro" id="IPR023296">
    <property type="entry name" value="Glyco_hydro_beta-prop_sf"/>
</dbReference>
<sequence>MIKLKILQAGALTLHLWQRPLSGDGNRVETSSVCVRASDGTHCLDAGPTHDFQLHVAALFGPATIEWDESDTEVSLAYVFRRERVATEGITVLFTTARNAPACDRFLCHLKPPFGWMNDPNGMSLQGDRLHLFYQHYPHARRWSAMHWGHAATDNLIDWVHYPIFLSPDKELLADRQMTGGVFSGSAVPMPDGSLRAFYTDREDDRLPNWEWQKTVLSRDWITAGAPQTIIQDRPPEPDAVRDNRDAYVFKGDDGRWKLLLGGADKAGGVIYLYETTAEDAASDWRYVGIFYRETIGGSLPLECPCLIPLHGAGEGLHLLIFGIIGMRDKTTLRRHLSFGVVGRLQGDRLLDTRRFEMDFGTDAYAFQAISQARGPLAIAWAANWADVFKELDFPSAMTFPRTISFDGTRLRTPPAAAVDGLRTNLLAQGPLATFTTLELPNGLADIRLDNIDGVGFEIEFVHPEFGLRLTYDGVEMELHFNAGNRVTPRYLRHTGRINDVRILIDRGLLEIFADGGAHCCTKRFDSAVPIRIVRMTSSGDDASGTFEAYELRAAKTFIHYQENDGRVGG</sequence>
<dbReference type="Gene3D" id="2.60.120.560">
    <property type="entry name" value="Exo-inulinase, domain 1"/>
    <property type="match status" value="1"/>
</dbReference>
<dbReference type="PANTHER" id="PTHR43101">
    <property type="entry name" value="BETA-FRUCTOSIDASE"/>
    <property type="match status" value="1"/>
</dbReference>
<dbReference type="InterPro" id="IPR013148">
    <property type="entry name" value="Glyco_hydro_32_N"/>
</dbReference>
<dbReference type="InterPro" id="IPR018053">
    <property type="entry name" value="Glyco_hydro_32_AS"/>
</dbReference>
<organism evidence="6 7">
    <name type="scientific">Rhizobium calliandrae</name>
    <dbReference type="NCBI Taxonomy" id="1312182"/>
    <lineage>
        <taxon>Bacteria</taxon>
        <taxon>Pseudomonadati</taxon>
        <taxon>Pseudomonadota</taxon>
        <taxon>Alphaproteobacteria</taxon>
        <taxon>Hyphomicrobiales</taxon>
        <taxon>Rhizobiaceae</taxon>
        <taxon>Rhizobium/Agrobacterium group</taxon>
        <taxon>Rhizobium</taxon>
    </lineage>
</organism>
<protein>
    <recommendedName>
        <fullName evidence="2">beta-fructofuranosidase</fullName>
        <ecNumber evidence="2">3.2.1.26</ecNumber>
    </recommendedName>
</protein>
<dbReference type="RefSeq" id="WP_285881453.1">
    <property type="nucleotide sequence ID" value="NZ_JARFYN010000029.1"/>
</dbReference>
<keyword evidence="4" id="KW-0326">Glycosidase</keyword>
<comment type="caution">
    <text evidence="6">The sequence shown here is derived from an EMBL/GenBank/DDBJ whole genome shotgun (WGS) entry which is preliminary data.</text>
</comment>
<dbReference type="InterPro" id="IPR013320">
    <property type="entry name" value="ConA-like_dom_sf"/>
</dbReference>
<evidence type="ECO:0000259" key="5">
    <source>
        <dbReference type="Pfam" id="PF00251"/>
    </source>
</evidence>
<evidence type="ECO:0000256" key="1">
    <source>
        <dbReference type="ARBA" id="ARBA00009902"/>
    </source>
</evidence>
<dbReference type="InterPro" id="IPR001362">
    <property type="entry name" value="Glyco_hydro_32"/>
</dbReference>
<comment type="similarity">
    <text evidence="1">Belongs to the glycosyl hydrolase 32 family.</text>
</comment>
<feature type="domain" description="Glycosyl hydrolase family 32 N-terminal" evidence="5">
    <location>
        <begin position="109"/>
        <end position="412"/>
    </location>
</feature>
<keyword evidence="7" id="KW-1185">Reference proteome</keyword>
<dbReference type="EMBL" id="JARFYN010000029">
    <property type="protein sequence ID" value="MDL2408061.1"/>
    <property type="molecule type" value="Genomic_DNA"/>
</dbReference>
<evidence type="ECO:0000256" key="4">
    <source>
        <dbReference type="ARBA" id="ARBA00023295"/>
    </source>
</evidence>
<dbReference type="Proteomes" id="UP001172630">
    <property type="component" value="Unassembled WGS sequence"/>
</dbReference>
<dbReference type="PROSITE" id="PS00609">
    <property type="entry name" value="GLYCOSYL_HYDROL_F32"/>
    <property type="match status" value="1"/>
</dbReference>
<dbReference type="Gene3D" id="2.115.10.20">
    <property type="entry name" value="Glycosyl hydrolase domain, family 43"/>
    <property type="match status" value="1"/>
</dbReference>
<evidence type="ECO:0000313" key="6">
    <source>
        <dbReference type="EMBL" id="MDL2408061.1"/>
    </source>
</evidence>
<dbReference type="GO" id="GO:0016787">
    <property type="term" value="F:hydrolase activity"/>
    <property type="evidence" value="ECO:0007669"/>
    <property type="project" value="UniProtKB-KW"/>
</dbReference>
<dbReference type="SUPFAM" id="SSF75005">
    <property type="entry name" value="Arabinanase/levansucrase/invertase"/>
    <property type="match status" value="1"/>
</dbReference>
<keyword evidence="3 6" id="KW-0378">Hydrolase</keyword>
<dbReference type="SUPFAM" id="SSF49899">
    <property type="entry name" value="Concanavalin A-like lectins/glucanases"/>
    <property type="match status" value="1"/>
</dbReference>
<dbReference type="EC" id="3.2.1.26" evidence="2"/>
<evidence type="ECO:0000256" key="2">
    <source>
        <dbReference type="ARBA" id="ARBA00012758"/>
    </source>
</evidence>
<dbReference type="InterPro" id="IPR051214">
    <property type="entry name" value="GH32_Enzymes"/>
</dbReference>